<feature type="region of interest" description="Disordered" evidence="1">
    <location>
        <begin position="1"/>
        <end position="20"/>
    </location>
</feature>
<gene>
    <name evidence="2" type="ORF">ABEG17_00335</name>
</gene>
<name>A0AAU7JUS6_9MICO</name>
<sequence>MRTTNDTVSGRRVPPPPEERALEFPDLAPEVEAQLVARLISPDFREWSTTVARVGSCAHPVRLVGHTRTFDKTTGEVIRSYSSHLDEPTGITYKRCGNRRASVCESCSRQYAADTFHLIRAGVAGGKGVPTTVGDNPLVFSTLTAPSFGPVHGTRANGGRCRPRRDDGTRCPHGRRTSCMSIHTDGDPKVGQPLCVDCYDYPSHVVWQWWAPELWRRFTIALRRHVAAYLGVPATGLVDRTTVQYAKVAEYQLRGAVHFHALIRLDGPKTREGFAPAPPTLTAPVLADLVAHAAAAVRFTAPPVHPGDHTRTLAFGVQVDTRPVRTSRRTDDPDRELTPEQVAGYLAKYATKSATDTTTTNTAHLRRLHATAGRLARYATDTTPVQSAGTAVVDEPGPYDLLGKWSASLGFRGHFATKSRRYSVTLGALRRARQRARTRIAEANRTGRHLDLRQLETELLADEDDDTTLIIGQWAYAGSGWANEGETALAVAAASRAREYAQERVQRRYECSPD</sequence>
<evidence type="ECO:0000313" key="2">
    <source>
        <dbReference type="EMBL" id="XBO43814.1"/>
    </source>
</evidence>
<evidence type="ECO:0000256" key="1">
    <source>
        <dbReference type="SAM" id="MobiDB-lite"/>
    </source>
</evidence>
<protein>
    <submittedName>
        <fullName evidence="2">Replication initiator</fullName>
    </submittedName>
</protein>
<dbReference type="EMBL" id="CP157483">
    <property type="protein sequence ID" value="XBO43814.1"/>
    <property type="molecule type" value="Genomic_DNA"/>
</dbReference>
<accession>A0AAU7JUS6</accession>
<proteinExistence type="predicted"/>
<dbReference type="InterPro" id="IPR046828">
    <property type="entry name" value="RepSA"/>
</dbReference>
<dbReference type="Pfam" id="PF20199">
    <property type="entry name" value="RepSA"/>
    <property type="match status" value="1"/>
</dbReference>
<organism evidence="2">
    <name type="scientific">Pedococcus sp. KACC 23699</name>
    <dbReference type="NCBI Taxonomy" id="3149228"/>
    <lineage>
        <taxon>Bacteria</taxon>
        <taxon>Bacillati</taxon>
        <taxon>Actinomycetota</taxon>
        <taxon>Actinomycetes</taxon>
        <taxon>Micrococcales</taxon>
        <taxon>Intrasporangiaceae</taxon>
        <taxon>Pedococcus</taxon>
    </lineage>
</organism>
<reference evidence="2" key="1">
    <citation type="submission" date="2024-05" db="EMBL/GenBank/DDBJ databases">
        <authorList>
            <person name="Kim S."/>
            <person name="Heo J."/>
            <person name="Choi H."/>
            <person name="Choi Y."/>
            <person name="Kwon S.-W."/>
            <person name="Kim Y."/>
        </authorList>
    </citation>
    <scope>NUCLEOTIDE SEQUENCE</scope>
    <source>
        <strain evidence="2">KACC 23699</strain>
    </source>
</reference>
<dbReference type="RefSeq" id="WP_406831258.1">
    <property type="nucleotide sequence ID" value="NZ_CP157483.1"/>
</dbReference>
<dbReference type="AlphaFoldDB" id="A0AAU7JUS6"/>